<name>A0A1V8TI86_9PEZI</name>
<dbReference type="PANTHER" id="PTHR36206:SF16">
    <property type="entry name" value="TRANSCRIPTION FACTOR DOMAIN-CONTAINING PROTEIN-RELATED"/>
    <property type="match status" value="1"/>
</dbReference>
<dbReference type="GO" id="GO:0003677">
    <property type="term" value="F:DNA binding"/>
    <property type="evidence" value="ECO:0007669"/>
    <property type="project" value="UniProtKB-KW"/>
</dbReference>
<evidence type="ECO:0000313" key="9">
    <source>
        <dbReference type="Proteomes" id="UP000192596"/>
    </source>
</evidence>
<keyword evidence="2" id="KW-0862">Zinc</keyword>
<dbReference type="Gene3D" id="4.10.240.10">
    <property type="entry name" value="Zn(2)-C6 fungal-type DNA-binding domain"/>
    <property type="match status" value="1"/>
</dbReference>
<keyword evidence="1" id="KW-0479">Metal-binding</keyword>
<sequence>MVAEELSDWQSKVKANLRIAARGNARLGNKKTRTGCITCRRRRVKCDEALPSCLRCNDARRTCEGYDTDSSQATTPSSATSIFHSPGSALVTGEDGHTLQYFQTWAAQRIVGEMDVDFWSRTIMQLCHTERWALKGALAISVLYRQSSEPLLNECHQVQAMKHYTQSLASAREQLESGHLTPVLALTSCIMFICFETLRNRADEAVALFLQGLRMLEDLPSGIAAQTTVLRIRDMFTRLLLLVATFGWPRVKEVRLRVEDSGPIKSFSTMSDARSALFAATAQLRADPAILHAEKWRDGAISLGRLTMQLDDLHTVGDTAEYYGLVAQQQHYITKLDHWHAIFLSSPLLSHTSESYHLMQLHYYIFKIWLDLLLQHLQSAFDDHVSDFSAALHHATSYVDAKESDHTALTFELGAIPMLFAIAFRSRVPSIRRRALAVLRRAPRRECTYDAKLSGSLAERIVALEEEGLGLPAPGLYEEGDEFPTEFDDVVIGEERRVHMVWSVKDHTERSSLKVSRFCPDSSGRWRLVEEQLRVTGILDGVEVERGLYPFYPVRRSAK</sequence>
<comment type="caution">
    <text evidence="8">The sequence shown here is derived from an EMBL/GenBank/DDBJ whole genome shotgun (WGS) entry which is preliminary data.</text>
</comment>
<dbReference type="STRING" id="1507870.A0A1V8TI86"/>
<reference evidence="9" key="1">
    <citation type="submission" date="2017-03" db="EMBL/GenBank/DDBJ databases">
        <title>Genomes of endolithic fungi from Antarctica.</title>
        <authorList>
            <person name="Coleine C."/>
            <person name="Masonjones S."/>
            <person name="Stajich J.E."/>
        </authorList>
    </citation>
    <scope>NUCLEOTIDE SEQUENCE [LARGE SCALE GENOMIC DNA]</scope>
    <source>
        <strain evidence="9">CCFEE 5527</strain>
    </source>
</reference>
<evidence type="ECO:0000259" key="7">
    <source>
        <dbReference type="PROSITE" id="PS50048"/>
    </source>
</evidence>
<dbReference type="EMBL" id="NAJO01000007">
    <property type="protein sequence ID" value="OQO11004.1"/>
    <property type="molecule type" value="Genomic_DNA"/>
</dbReference>
<dbReference type="InterPro" id="IPR052360">
    <property type="entry name" value="Transcr_Regulatory_Proteins"/>
</dbReference>
<dbReference type="InParanoid" id="A0A1V8TI86"/>
<dbReference type="PROSITE" id="PS00463">
    <property type="entry name" value="ZN2_CY6_FUNGAL_1"/>
    <property type="match status" value="1"/>
</dbReference>
<evidence type="ECO:0000256" key="6">
    <source>
        <dbReference type="ARBA" id="ARBA00023242"/>
    </source>
</evidence>
<dbReference type="InterPro" id="IPR001138">
    <property type="entry name" value="Zn2Cys6_DnaBD"/>
</dbReference>
<dbReference type="PROSITE" id="PS50048">
    <property type="entry name" value="ZN2_CY6_FUNGAL_2"/>
    <property type="match status" value="1"/>
</dbReference>
<dbReference type="Pfam" id="PF00172">
    <property type="entry name" value="Zn_clus"/>
    <property type="match status" value="1"/>
</dbReference>
<evidence type="ECO:0000256" key="3">
    <source>
        <dbReference type="ARBA" id="ARBA00023015"/>
    </source>
</evidence>
<evidence type="ECO:0000256" key="1">
    <source>
        <dbReference type="ARBA" id="ARBA00022723"/>
    </source>
</evidence>
<dbReference type="PANTHER" id="PTHR36206">
    <property type="entry name" value="ASPERCRYPTIN BIOSYNTHESIS CLUSTER-SPECIFIC TRANSCRIPTION REGULATOR ATNN-RELATED"/>
    <property type="match status" value="1"/>
</dbReference>
<dbReference type="SMART" id="SM00066">
    <property type="entry name" value="GAL4"/>
    <property type="match status" value="1"/>
</dbReference>
<evidence type="ECO:0000256" key="5">
    <source>
        <dbReference type="ARBA" id="ARBA00023163"/>
    </source>
</evidence>
<accession>A0A1V8TI86</accession>
<dbReference type="GO" id="GO:0000981">
    <property type="term" value="F:DNA-binding transcription factor activity, RNA polymerase II-specific"/>
    <property type="evidence" value="ECO:0007669"/>
    <property type="project" value="InterPro"/>
</dbReference>
<keyword evidence="6" id="KW-0539">Nucleus</keyword>
<evidence type="ECO:0000256" key="2">
    <source>
        <dbReference type="ARBA" id="ARBA00022833"/>
    </source>
</evidence>
<dbReference type="AlphaFoldDB" id="A0A1V8TI86"/>
<keyword evidence="4" id="KW-0238">DNA-binding</keyword>
<keyword evidence="3" id="KW-0805">Transcription regulation</keyword>
<keyword evidence="5" id="KW-0804">Transcription</keyword>
<keyword evidence="9" id="KW-1185">Reference proteome</keyword>
<protein>
    <recommendedName>
        <fullName evidence="7">Zn(2)-C6 fungal-type domain-containing protein</fullName>
    </recommendedName>
</protein>
<proteinExistence type="predicted"/>
<dbReference type="CDD" id="cd00067">
    <property type="entry name" value="GAL4"/>
    <property type="match status" value="1"/>
</dbReference>
<dbReference type="OrthoDB" id="3145928at2759"/>
<evidence type="ECO:0000313" key="8">
    <source>
        <dbReference type="EMBL" id="OQO11004.1"/>
    </source>
</evidence>
<dbReference type="GO" id="GO:0008270">
    <property type="term" value="F:zinc ion binding"/>
    <property type="evidence" value="ECO:0007669"/>
    <property type="project" value="InterPro"/>
</dbReference>
<evidence type="ECO:0000256" key="4">
    <source>
        <dbReference type="ARBA" id="ARBA00023125"/>
    </source>
</evidence>
<organism evidence="8 9">
    <name type="scientific">Cryoendolithus antarcticus</name>
    <dbReference type="NCBI Taxonomy" id="1507870"/>
    <lineage>
        <taxon>Eukaryota</taxon>
        <taxon>Fungi</taxon>
        <taxon>Dikarya</taxon>
        <taxon>Ascomycota</taxon>
        <taxon>Pezizomycotina</taxon>
        <taxon>Dothideomycetes</taxon>
        <taxon>Dothideomycetidae</taxon>
        <taxon>Cladosporiales</taxon>
        <taxon>Cladosporiaceae</taxon>
        <taxon>Cryoendolithus</taxon>
    </lineage>
</organism>
<gene>
    <name evidence="8" type="ORF">B0A48_05259</name>
</gene>
<dbReference type="InterPro" id="IPR036864">
    <property type="entry name" value="Zn2-C6_fun-type_DNA-bd_sf"/>
</dbReference>
<feature type="domain" description="Zn(2)-C6 fungal-type" evidence="7">
    <location>
        <begin position="35"/>
        <end position="63"/>
    </location>
</feature>
<dbReference type="Proteomes" id="UP000192596">
    <property type="component" value="Unassembled WGS sequence"/>
</dbReference>
<dbReference type="SUPFAM" id="SSF57701">
    <property type="entry name" value="Zn2/Cys6 DNA-binding domain"/>
    <property type="match status" value="1"/>
</dbReference>